<organism evidence="2 3">
    <name type="scientific">Trichinella britovi</name>
    <name type="common">Parasitic roundworm</name>
    <dbReference type="NCBI Taxonomy" id="45882"/>
    <lineage>
        <taxon>Eukaryota</taxon>
        <taxon>Metazoa</taxon>
        <taxon>Ecdysozoa</taxon>
        <taxon>Nematoda</taxon>
        <taxon>Enoplea</taxon>
        <taxon>Dorylaimia</taxon>
        <taxon>Trichinellida</taxon>
        <taxon>Trichinellidae</taxon>
        <taxon>Trichinella</taxon>
    </lineage>
</organism>
<evidence type="ECO:0000256" key="1">
    <source>
        <dbReference type="SAM" id="MobiDB-lite"/>
    </source>
</evidence>
<comment type="caution">
    <text evidence="2">The sequence shown here is derived from an EMBL/GenBank/DDBJ whole genome shotgun (WGS) entry which is preliminary data.</text>
</comment>
<protein>
    <submittedName>
        <fullName evidence="2">Uncharacterized protein</fullName>
    </submittedName>
</protein>
<feature type="region of interest" description="Disordered" evidence="1">
    <location>
        <begin position="1"/>
        <end position="27"/>
    </location>
</feature>
<keyword evidence="3" id="KW-1185">Reference proteome</keyword>
<feature type="compositionally biased region" description="Polar residues" evidence="1">
    <location>
        <begin position="1"/>
        <end position="14"/>
    </location>
</feature>
<accession>A0A0V1D5F2</accession>
<name>A0A0V1D5F2_TRIBR</name>
<dbReference type="AlphaFoldDB" id="A0A0V1D5F2"/>
<reference evidence="2 3" key="1">
    <citation type="submission" date="2015-01" db="EMBL/GenBank/DDBJ databases">
        <title>Evolution of Trichinella species and genotypes.</title>
        <authorList>
            <person name="Korhonen P.K."/>
            <person name="Edoardo P."/>
            <person name="Giuseppe L.R."/>
            <person name="Gasser R.B."/>
        </authorList>
    </citation>
    <scope>NUCLEOTIDE SEQUENCE [LARGE SCALE GENOMIC DNA]</scope>
    <source>
        <strain evidence="2">ISS120</strain>
    </source>
</reference>
<gene>
    <name evidence="2" type="ORF">T03_18128</name>
</gene>
<sequence length="173" mass="19799">MGTTISTRSMIANRNNEKPKKQSAKYYTKPPPGMCQTMLQRIPDTAAFTRICHDPSLLLSIILHEINFSNGISKFIFDPGVHRPQFDIKRSILTTLATPELEIMAILRINDISYSMQALHDIVWFWVDFRQTNALLLHTLSMRYNISMKLVFLLQQKSSILAPILSMPPLPRA</sequence>
<proteinExistence type="predicted"/>
<dbReference type="EMBL" id="JYDI01000039">
    <property type="protein sequence ID" value="KRY56780.1"/>
    <property type="molecule type" value="Genomic_DNA"/>
</dbReference>
<evidence type="ECO:0000313" key="2">
    <source>
        <dbReference type="EMBL" id="KRY56780.1"/>
    </source>
</evidence>
<evidence type="ECO:0000313" key="3">
    <source>
        <dbReference type="Proteomes" id="UP000054653"/>
    </source>
</evidence>
<dbReference type="Proteomes" id="UP000054653">
    <property type="component" value="Unassembled WGS sequence"/>
</dbReference>